<evidence type="ECO:0000256" key="3">
    <source>
        <dbReference type="ARBA" id="ARBA00022842"/>
    </source>
</evidence>
<dbReference type="InterPro" id="IPR042086">
    <property type="entry name" value="MeTrfase_capping"/>
</dbReference>
<accession>A0ABC8WZS6</accession>
<keyword evidence="5" id="KW-1185">Reference proteome</keyword>
<evidence type="ECO:0000256" key="2">
    <source>
        <dbReference type="ARBA" id="ARBA00022723"/>
    </source>
</evidence>
<protein>
    <submittedName>
        <fullName evidence="4">Uncharacterized protein</fullName>
    </submittedName>
</protein>
<dbReference type="GO" id="GO:0046872">
    <property type="term" value="F:metal ion binding"/>
    <property type="evidence" value="ECO:0007669"/>
    <property type="project" value="UniProtKB-KW"/>
</dbReference>
<sequence length="358" mass="38605">MASAPSVCMTGGDGETSYAKNSAMQSGVQSMLKPLVEEAISDLCGGAAGATPPCLRVADLGCSSGPNALALASAAVDAVRRCQPERRCREVCVYLNDLPNNDFNTVFKDVPPFLREHGDVPPLVMVFGAPGSFYGRLFPADTLHLVCSNFSLHWLSQVPQELVDGVLVNKGSVCAGRTSSPAVAAAYSRQFEHDFGRFLAARAEEVVPGGRMVLSLWGRPDKDLASSQDMYPELIAEILQDMASRGVIPAEEVDAFNEPFYSPCLEEVRAAVEREGSFEVVAMESSVFTERGPRGDAERAKAMARSMRVLDEWLLVQQFRVEGVGDAYASAAEERFMGPAAEQDSTGAVLLVSLRRRK</sequence>
<dbReference type="InterPro" id="IPR029063">
    <property type="entry name" value="SAM-dependent_MTases_sf"/>
</dbReference>
<evidence type="ECO:0000256" key="1">
    <source>
        <dbReference type="ARBA" id="ARBA00008908"/>
    </source>
</evidence>
<evidence type="ECO:0000313" key="4">
    <source>
        <dbReference type="EMBL" id="CAL4917548.1"/>
    </source>
</evidence>
<name>A0ABC8WZS6_9POAL</name>
<dbReference type="PANTHER" id="PTHR31009">
    <property type="entry name" value="S-ADENOSYL-L-METHIONINE:CARBOXYL METHYLTRANSFERASE FAMILY PROTEIN"/>
    <property type="match status" value="1"/>
</dbReference>
<keyword evidence="2" id="KW-0479">Metal-binding</keyword>
<keyword evidence="3" id="KW-0460">Magnesium</keyword>
<proteinExistence type="inferred from homology"/>
<dbReference type="EMBL" id="OZ075123">
    <property type="protein sequence ID" value="CAL4917548.1"/>
    <property type="molecule type" value="Genomic_DNA"/>
</dbReference>
<dbReference type="InterPro" id="IPR005299">
    <property type="entry name" value="MeTrfase_7"/>
</dbReference>
<dbReference type="Gene3D" id="3.40.50.150">
    <property type="entry name" value="Vaccinia Virus protein VP39"/>
    <property type="match status" value="1"/>
</dbReference>
<dbReference type="Proteomes" id="UP001497457">
    <property type="component" value="Chromosome 13rd"/>
</dbReference>
<comment type="similarity">
    <text evidence="1">Belongs to the methyltransferase superfamily. Type-7 methyltransferase family. SABATH subfamily.</text>
</comment>
<evidence type="ECO:0000313" key="5">
    <source>
        <dbReference type="Proteomes" id="UP001497457"/>
    </source>
</evidence>
<dbReference type="SUPFAM" id="SSF53335">
    <property type="entry name" value="S-adenosyl-L-methionine-dependent methyltransferases"/>
    <property type="match status" value="1"/>
</dbReference>
<dbReference type="Pfam" id="PF03492">
    <property type="entry name" value="Methyltransf_7"/>
    <property type="match status" value="1"/>
</dbReference>
<organism evidence="4 5">
    <name type="scientific">Urochloa decumbens</name>
    <dbReference type="NCBI Taxonomy" id="240449"/>
    <lineage>
        <taxon>Eukaryota</taxon>
        <taxon>Viridiplantae</taxon>
        <taxon>Streptophyta</taxon>
        <taxon>Embryophyta</taxon>
        <taxon>Tracheophyta</taxon>
        <taxon>Spermatophyta</taxon>
        <taxon>Magnoliopsida</taxon>
        <taxon>Liliopsida</taxon>
        <taxon>Poales</taxon>
        <taxon>Poaceae</taxon>
        <taxon>PACMAD clade</taxon>
        <taxon>Panicoideae</taxon>
        <taxon>Panicodae</taxon>
        <taxon>Paniceae</taxon>
        <taxon>Melinidinae</taxon>
        <taxon>Urochloa</taxon>
    </lineage>
</organism>
<reference evidence="4" key="1">
    <citation type="submission" date="2024-10" db="EMBL/GenBank/DDBJ databases">
        <authorList>
            <person name="Ryan C."/>
        </authorList>
    </citation>
    <scope>NUCLEOTIDE SEQUENCE [LARGE SCALE GENOMIC DNA]</scope>
</reference>
<dbReference type="AlphaFoldDB" id="A0ABC8WZS6"/>
<dbReference type="Gene3D" id="1.10.1200.270">
    <property type="entry name" value="Methyltransferase, alpha-helical capping domain"/>
    <property type="match status" value="1"/>
</dbReference>
<gene>
    <name evidence="4" type="ORF">URODEC1_LOCUS18629</name>
</gene>